<dbReference type="EMBL" id="CAAALY010269060">
    <property type="protein sequence ID" value="VEL41380.1"/>
    <property type="molecule type" value="Genomic_DNA"/>
</dbReference>
<accession>A0A448XP10</accession>
<evidence type="ECO:0000313" key="2">
    <source>
        <dbReference type="EMBL" id="VEL41380.1"/>
    </source>
</evidence>
<feature type="region of interest" description="Disordered" evidence="1">
    <location>
        <begin position="143"/>
        <end position="162"/>
    </location>
</feature>
<feature type="region of interest" description="Disordered" evidence="1">
    <location>
        <begin position="1"/>
        <end position="22"/>
    </location>
</feature>
<dbReference type="Proteomes" id="UP000784294">
    <property type="component" value="Unassembled WGS sequence"/>
</dbReference>
<name>A0A448XP10_9PLAT</name>
<keyword evidence="3" id="KW-1185">Reference proteome</keyword>
<evidence type="ECO:0000256" key="1">
    <source>
        <dbReference type="SAM" id="MobiDB-lite"/>
    </source>
</evidence>
<reference evidence="2" key="1">
    <citation type="submission" date="2018-11" db="EMBL/GenBank/DDBJ databases">
        <authorList>
            <consortium name="Pathogen Informatics"/>
        </authorList>
    </citation>
    <scope>NUCLEOTIDE SEQUENCE</scope>
</reference>
<sequence length="162" mass="17278">MGCRVGQTQPSGWHRAHQTGRQAAGNKIELTGVGSLLISTASTLSPSSFLSLSLSQKHTHTHTHTHTRILKDKRVSYAHVSDCLIASRRHTKTSCASRLETESRPSMPSPSPSPSPSPVPVPVPAWCRGDACLSAAVKYQASSLRPIAGPQPREGPLDDLTA</sequence>
<gene>
    <name evidence="2" type="ORF">PXEA_LOCUS34820</name>
</gene>
<feature type="compositionally biased region" description="Polar residues" evidence="1">
    <location>
        <begin position="1"/>
        <end position="11"/>
    </location>
</feature>
<feature type="compositionally biased region" description="Pro residues" evidence="1">
    <location>
        <begin position="107"/>
        <end position="121"/>
    </location>
</feature>
<proteinExistence type="predicted"/>
<feature type="region of interest" description="Disordered" evidence="1">
    <location>
        <begin position="91"/>
        <end position="121"/>
    </location>
</feature>
<organism evidence="2 3">
    <name type="scientific">Protopolystoma xenopodis</name>
    <dbReference type="NCBI Taxonomy" id="117903"/>
    <lineage>
        <taxon>Eukaryota</taxon>
        <taxon>Metazoa</taxon>
        <taxon>Spiralia</taxon>
        <taxon>Lophotrochozoa</taxon>
        <taxon>Platyhelminthes</taxon>
        <taxon>Monogenea</taxon>
        <taxon>Polyopisthocotylea</taxon>
        <taxon>Polystomatidea</taxon>
        <taxon>Polystomatidae</taxon>
        <taxon>Protopolystoma</taxon>
    </lineage>
</organism>
<evidence type="ECO:0000313" key="3">
    <source>
        <dbReference type="Proteomes" id="UP000784294"/>
    </source>
</evidence>
<protein>
    <submittedName>
        <fullName evidence="2">Uncharacterized protein</fullName>
    </submittedName>
</protein>
<dbReference type="AlphaFoldDB" id="A0A448XP10"/>
<comment type="caution">
    <text evidence="2">The sequence shown here is derived from an EMBL/GenBank/DDBJ whole genome shotgun (WGS) entry which is preliminary data.</text>
</comment>